<feature type="signal peptide" evidence="1">
    <location>
        <begin position="1"/>
        <end position="26"/>
    </location>
</feature>
<dbReference type="RefSeq" id="WP_189408451.1">
    <property type="nucleotide sequence ID" value="NZ_BMXP01000015.1"/>
</dbReference>
<gene>
    <name evidence="2" type="ORF">GCM10007391_34140</name>
</gene>
<dbReference type="AlphaFoldDB" id="A0A918JRX7"/>
<feature type="chain" id="PRO_5037875183" description="PDZ domain-containing protein" evidence="1">
    <location>
        <begin position="27"/>
        <end position="606"/>
    </location>
</feature>
<evidence type="ECO:0000313" key="2">
    <source>
        <dbReference type="EMBL" id="GGW97234.1"/>
    </source>
</evidence>
<evidence type="ECO:0000313" key="3">
    <source>
        <dbReference type="Proteomes" id="UP000631300"/>
    </source>
</evidence>
<comment type="caution">
    <text evidence="2">The sequence shown here is derived from an EMBL/GenBank/DDBJ whole genome shotgun (WGS) entry which is preliminary data.</text>
</comment>
<protein>
    <recommendedName>
        <fullName evidence="4">PDZ domain-containing protein</fullName>
    </recommendedName>
</protein>
<dbReference type="EMBL" id="BMXP01000015">
    <property type="protein sequence ID" value="GGW97234.1"/>
    <property type="molecule type" value="Genomic_DNA"/>
</dbReference>
<accession>A0A918JRX7</accession>
<evidence type="ECO:0000256" key="1">
    <source>
        <dbReference type="SAM" id="SignalP"/>
    </source>
</evidence>
<dbReference type="InterPro" id="IPR036034">
    <property type="entry name" value="PDZ_sf"/>
</dbReference>
<sequence>MTRTATYILFSVFLFTALMCTAPASAASDEAKLGIGLEQGYDYPYILEIDPYGLGAAAGLMQGDHIKQIGSVSMWFTDQAEKFFKHHLSKDKPFIVLIERNGALNQIVVDKSKASRVFPKKPGTDVYSNCYFAPEAACIQSITETMRPDGSSHSSQLRHYFSKIKSLMLLNEKQKAMAVFKDMERLFFNDPTLVIYNSWSVLESRKLLGLAPEKRHFDYIYKHTDKRISALAQKASMFAKFGQAGYADVFYNDTISLIEKKPDELKNKFMYIAPMLAKLGKQEQLLKYLQADNYSSTVRNSLLARYITELMKEQKHGQLKDALSMIFSVKRPWTNKDYVLFAKLFHKLHMNDAARNMAKRLEKLHEKNNDKPLFQPITARSLIEVNGALGRIHLAREYIDKHFKDQPLEMLMKLAVETANSRSSKVLAVQYYKDLPKLIDEAYALLKKLPAAQKKKLNRRIAVDFYEVLAAHLYSNPQYSELKAYTQYKDDYKGIIQTFIEARRFDDAMTWVNAAEQEFGKTYWYGDIYSALGALSPSREFSEKFKKYPSFQKNKIRYYNPHITRLYWNGYFEEALLNFNALNTAQKVYLTLNQARFVMPCKTCTI</sequence>
<name>A0A918JRX7_9ALTE</name>
<dbReference type="Proteomes" id="UP000631300">
    <property type="component" value="Unassembled WGS sequence"/>
</dbReference>
<reference evidence="2" key="1">
    <citation type="journal article" date="2014" name="Int. J. Syst. Evol. Microbiol.">
        <title>Complete genome sequence of Corynebacterium casei LMG S-19264T (=DSM 44701T), isolated from a smear-ripened cheese.</title>
        <authorList>
            <consortium name="US DOE Joint Genome Institute (JGI-PGF)"/>
            <person name="Walter F."/>
            <person name="Albersmeier A."/>
            <person name="Kalinowski J."/>
            <person name="Ruckert C."/>
        </authorList>
    </citation>
    <scope>NUCLEOTIDE SEQUENCE</scope>
    <source>
        <strain evidence="2">KCTC 22164</strain>
    </source>
</reference>
<dbReference type="SUPFAM" id="SSF50156">
    <property type="entry name" value="PDZ domain-like"/>
    <property type="match status" value="1"/>
</dbReference>
<keyword evidence="3" id="KW-1185">Reference proteome</keyword>
<organism evidence="2 3">
    <name type="scientific">Alteromonas halophila</name>
    <dbReference type="NCBI Taxonomy" id="516698"/>
    <lineage>
        <taxon>Bacteria</taxon>
        <taxon>Pseudomonadati</taxon>
        <taxon>Pseudomonadota</taxon>
        <taxon>Gammaproteobacteria</taxon>
        <taxon>Alteromonadales</taxon>
        <taxon>Alteromonadaceae</taxon>
        <taxon>Alteromonas/Salinimonas group</taxon>
        <taxon>Alteromonas</taxon>
    </lineage>
</organism>
<keyword evidence="1" id="KW-0732">Signal</keyword>
<evidence type="ECO:0008006" key="4">
    <source>
        <dbReference type="Google" id="ProtNLM"/>
    </source>
</evidence>
<reference evidence="2" key="2">
    <citation type="submission" date="2020-09" db="EMBL/GenBank/DDBJ databases">
        <authorList>
            <person name="Sun Q."/>
            <person name="Kim S."/>
        </authorList>
    </citation>
    <scope>NUCLEOTIDE SEQUENCE</scope>
    <source>
        <strain evidence="2">KCTC 22164</strain>
    </source>
</reference>
<proteinExistence type="predicted"/>